<organism evidence="2 3">
    <name type="scientific">Colwellia chukchiensis</name>
    <dbReference type="NCBI Taxonomy" id="641665"/>
    <lineage>
        <taxon>Bacteria</taxon>
        <taxon>Pseudomonadati</taxon>
        <taxon>Pseudomonadota</taxon>
        <taxon>Gammaproteobacteria</taxon>
        <taxon>Alteromonadales</taxon>
        <taxon>Colwelliaceae</taxon>
        <taxon>Colwellia</taxon>
    </lineage>
</organism>
<dbReference type="Proteomes" id="UP000199297">
    <property type="component" value="Unassembled WGS sequence"/>
</dbReference>
<evidence type="ECO:0008006" key="4">
    <source>
        <dbReference type="Google" id="ProtNLM"/>
    </source>
</evidence>
<feature type="transmembrane region" description="Helical" evidence="1">
    <location>
        <begin position="76"/>
        <end position="96"/>
    </location>
</feature>
<protein>
    <recommendedName>
        <fullName evidence="4">DUF1761 domain-containing protein</fullName>
    </recommendedName>
</protein>
<gene>
    <name evidence="2" type="ORF">SAMN05216262_10160</name>
</gene>
<evidence type="ECO:0000313" key="2">
    <source>
        <dbReference type="EMBL" id="SEK31970.1"/>
    </source>
</evidence>
<accession>A0A1H7G679</accession>
<keyword evidence="1" id="KW-1133">Transmembrane helix</keyword>
<dbReference type="InterPro" id="IPR013879">
    <property type="entry name" value="DUF1761"/>
</dbReference>
<feature type="transmembrane region" description="Helical" evidence="1">
    <location>
        <begin position="6"/>
        <end position="28"/>
    </location>
</feature>
<dbReference type="OrthoDB" id="333057at2"/>
<keyword evidence="1" id="KW-0812">Transmembrane</keyword>
<feature type="transmembrane region" description="Helical" evidence="1">
    <location>
        <begin position="48"/>
        <end position="70"/>
    </location>
</feature>
<feature type="transmembrane region" description="Helical" evidence="1">
    <location>
        <begin position="108"/>
        <end position="130"/>
    </location>
</feature>
<dbReference type="AlphaFoldDB" id="A0A1H7G679"/>
<reference evidence="3" key="1">
    <citation type="submission" date="2016-10" db="EMBL/GenBank/DDBJ databases">
        <authorList>
            <person name="Varghese N."/>
            <person name="Submissions S."/>
        </authorList>
    </citation>
    <scope>NUCLEOTIDE SEQUENCE [LARGE SCALE GENOMIC DNA]</scope>
    <source>
        <strain evidence="3">CGMCC 1.9127</strain>
    </source>
</reference>
<keyword evidence="1" id="KW-0472">Membrane</keyword>
<dbReference type="RefSeq" id="WP_085283139.1">
    <property type="nucleotide sequence ID" value="NZ_FOBI01000001.1"/>
</dbReference>
<dbReference type="Pfam" id="PF08570">
    <property type="entry name" value="DUF1761"/>
    <property type="match status" value="1"/>
</dbReference>
<evidence type="ECO:0000313" key="3">
    <source>
        <dbReference type="Proteomes" id="UP000199297"/>
    </source>
</evidence>
<dbReference type="EMBL" id="FOBI01000001">
    <property type="protein sequence ID" value="SEK31970.1"/>
    <property type="molecule type" value="Genomic_DNA"/>
</dbReference>
<evidence type="ECO:0000256" key="1">
    <source>
        <dbReference type="SAM" id="Phobius"/>
    </source>
</evidence>
<name>A0A1H7G679_9GAMM</name>
<keyword evidence="3" id="KW-1185">Reference proteome</keyword>
<proteinExistence type="predicted"/>
<sequence length="131" mass="13961">MELNILAIIVATVIGMVLGALWYSPVLFGNAWLTCIGKTPETLGKSTVPMIGSVFASLLSAIGVSLLFSLLNVVDIITAGGIGLILGFLIIFPAFLSDSLFCGWGNKLLLIQSGYRIVSVFLMSLAIYYVK</sequence>